<dbReference type="RefSeq" id="WP_250223994.1">
    <property type="nucleotide sequence ID" value="NZ_JAMFTR010000002.1"/>
</dbReference>
<name>A0ABT0T863_9CORY</name>
<evidence type="ECO:0000313" key="1">
    <source>
        <dbReference type="EMBL" id="MCL8493222.1"/>
    </source>
</evidence>
<protein>
    <submittedName>
        <fullName evidence="1">Uncharacterized protein</fullName>
    </submittedName>
</protein>
<dbReference type="EMBL" id="JAMKFF010000002">
    <property type="protein sequence ID" value="MCL8493222.1"/>
    <property type="molecule type" value="Genomic_DNA"/>
</dbReference>
<reference evidence="1 2" key="1">
    <citation type="submission" date="2022-05" db="EMBL/GenBank/DDBJ databases">
        <title>Corynebacterium sp. B5-R-101 sp. nov., isolated from human feces.</title>
        <authorList>
            <person name="Shamsuzzaman M."/>
            <person name="Dahal R.H."/>
        </authorList>
    </citation>
    <scope>NUCLEOTIDE SEQUENCE [LARGE SCALE GENOMIC DNA]</scope>
    <source>
        <strain evidence="1 2">B5-R-101</strain>
    </source>
</reference>
<evidence type="ECO:0000313" key="2">
    <source>
        <dbReference type="Proteomes" id="UP001203579"/>
    </source>
</evidence>
<sequence length="443" mass="47361">MASDATYPLLDSADAEKMLAYARAQAPGLSLPTDESAHIDEQISRVLADDTFLGSLEDAVPAALYLEARETLRVAAGTIKNVDDSFTIAALGALTGQPSLVAAGYTRVARAWMDHNDTEEAEKFAAKAAAAGDDTALNEIAAARIAASHKDFSESAPASVDASADANSPSSSFGNNVSLAELQERLESAKSGEAKTHAAEFVAINDAVTAGEFDGAGSTMGDILRTILESAVGALWASGSAADCERVAAHSFTILSNARADEEYQQLPAPMLARFYSDAAQHSAADMEQRVACFAAAAREYQRYGDLDGELRSILKTVTLDVQHRAPEEAYDILASRYVDSLKLKSLPVSAKWTVLYSESLRSQAQDMYKSTQVLLDFLERHPASEATTPSEHNAMAEVAELLGDRYTSADAAEPARKMYHFAFNLFDAAGNSRALEELRKKA</sequence>
<proteinExistence type="predicted"/>
<keyword evidence="2" id="KW-1185">Reference proteome</keyword>
<comment type="caution">
    <text evidence="1">The sequence shown here is derived from an EMBL/GenBank/DDBJ whole genome shotgun (WGS) entry which is preliminary data.</text>
</comment>
<dbReference type="Proteomes" id="UP001203579">
    <property type="component" value="Unassembled WGS sequence"/>
</dbReference>
<organism evidence="1 2">
    <name type="scientific">Corynebacterium intestinale</name>
    <dbReference type="NCBI Taxonomy" id="2943492"/>
    <lineage>
        <taxon>Bacteria</taxon>
        <taxon>Bacillati</taxon>
        <taxon>Actinomycetota</taxon>
        <taxon>Actinomycetes</taxon>
        <taxon>Mycobacteriales</taxon>
        <taxon>Corynebacteriaceae</taxon>
        <taxon>Corynebacterium</taxon>
    </lineage>
</organism>
<gene>
    <name evidence="1" type="ORF">M5J06_03595</name>
</gene>
<accession>A0ABT0T863</accession>